<evidence type="ECO:0000313" key="2">
    <source>
        <dbReference type="EMBL" id="MER3123672.1"/>
    </source>
</evidence>
<evidence type="ECO:0000259" key="1">
    <source>
        <dbReference type="Pfam" id="PF01526"/>
    </source>
</evidence>
<sequence>GFNFKPRIKNITQQQLYAFESFETDDIKFKKVNEKIILDNYFEVMRLVESIRCGKVKASLILQKINSYNRDNAVAKGLKEIGRLLKTKYIIEYYTDGDLRKEVQKMLNKGESINSVARLIFFGKQGRLNESKIERQLEKVSCLNILLSTLIIWNSRYLEKVYKEVKDEDWFNEEEFKRVSPLGTAHVNFLGRYILEDSKITTKDGLRELEIKAPEC</sequence>
<accession>A0ABV1SAT7</accession>
<dbReference type="EMBL" id="JBEOME010000037">
    <property type="protein sequence ID" value="MER3123672.1"/>
    <property type="molecule type" value="Genomic_DNA"/>
</dbReference>
<dbReference type="Pfam" id="PF01526">
    <property type="entry name" value="DDE_Tnp_Tn3"/>
    <property type="match status" value="1"/>
</dbReference>
<dbReference type="RefSeq" id="WP_350387021.1">
    <property type="nucleotide sequence ID" value="NZ_JBEOME010000037.1"/>
</dbReference>
<evidence type="ECO:0000313" key="3">
    <source>
        <dbReference type="Proteomes" id="UP001467674"/>
    </source>
</evidence>
<feature type="non-terminal residue" evidence="2">
    <location>
        <position position="1"/>
    </location>
</feature>
<comment type="caution">
    <text evidence="2">The sequence shown here is derived from an EMBL/GenBank/DDBJ whole genome shotgun (WGS) entry which is preliminary data.</text>
</comment>
<name>A0ABV1SAT7_BACAB</name>
<gene>
    <name evidence="2" type="ORF">ABQG71_21265</name>
</gene>
<reference evidence="2 3" key="1">
    <citation type="submission" date="2024-06" db="EMBL/GenBank/DDBJ databases">
        <title>Construction of an artificial bacterial consortium using nitrogen cycle bacteria from Cuatro Cienegas Basin and a mangrove forest.</title>
        <authorList>
            <person name="Aguilera-Najera D."/>
            <person name="Marquez-Cianci L."/>
            <person name="Martinez-Perez E."/>
            <person name="Rosas-Barrera M."/>
            <person name="Rodriguez-Cruz U.E."/>
            <person name="Tapia-Lopez R."/>
            <person name="Eguiarte L.E."/>
            <person name="Souza-Saldivar V."/>
        </authorList>
    </citation>
    <scope>NUCLEOTIDE SEQUENCE [LARGE SCALE GENOMIC DNA]</scope>
    <source>
        <strain evidence="2 3">S14-15</strain>
    </source>
</reference>
<proteinExistence type="predicted"/>
<protein>
    <submittedName>
        <fullName evidence="2">Tn3 family transposase</fullName>
    </submittedName>
</protein>
<dbReference type="InterPro" id="IPR002513">
    <property type="entry name" value="Tn3_Tnp_DDE_dom"/>
</dbReference>
<dbReference type="Proteomes" id="UP001467674">
    <property type="component" value="Unassembled WGS sequence"/>
</dbReference>
<feature type="domain" description="Tn3 transposase DDE" evidence="1">
    <location>
        <begin position="1"/>
        <end position="193"/>
    </location>
</feature>
<keyword evidence="3" id="KW-1185">Reference proteome</keyword>
<organism evidence="2 3">
    <name type="scientific">Bacillus altitudinis</name>
    <dbReference type="NCBI Taxonomy" id="293387"/>
    <lineage>
        <taxon>Bacteria</taxon>
        <taxon>Bacillati</taxon>
        <taxon>Bacillota</taxon>
        <taxon>Bacilli</taxon>
        <taxon>Bacillales</taxon>
        <taxon>Bacillaceae</taxon>
        <taxon>Bacillus</taxon>
    </lineage>
</organism>